<dbReference type="AlphaFoldDB" id="X1Q627"/>
<reference evidence="6" key="1">
    <citation type="journal article" date="2014" name="Front. Microbiol.">
        <title>High frequency of phylogenetically diverse reductive dehalogenase-homologous genes in deep subseafloor sedimentary metagenomes.</title>
        <authorList>
            <person name="Kawai M."/>
            <person name="Futagami T."/>
            <person name="Toyoda A."/>
            <person name="Takaki Y."/>
            <person name="Nishi S."/>
            <person name="Hori S."/>
            <person name="Arai W."/>
            <person name="Tsubouchi T."/>
            <person name="Morono Y."/>
            <person name="Uchiyama I."/>
            <person name="Ito T."/>
            <person name="Fujiyama A."/>
            <person name="Inagaki F."/>
            <person name="Takami H."/>
        </authorList>
    </citation>
    <scope>NUCLEOTIDE SEQUENCE</scope>
    <source>
        <strain evidence="6">Expedition CK06-06</strain>
    </source>
</reference>
<evidence type="ECO:0000259" key="5">
    <source>
        <dbReference type="Pfam" id="PF01258"/>
    </source>
</evidence>
<dbReference type="InterPro" id="IPR020458">
    <property type="entry name" value="Znf_DskA_TraR_CS"/>
</dbReference>
<dbReference type="SUPFAM" id="SSF57716">
    <property type="entry name" value="Glucocorticoid receptor-like (DNA-binding domain)"/>
    <property type="match status" value="1"/>
</dbReference>
<dbReference type="InterPro" id="IPR000962">
    <property type="entry name" value="Znf_DskA_TraR"/>
</dbReference>
<dbReference type="PANTHER" id="PTHR33823">
    <property type="entry name" value="RNA POLYMERASE-BINDING TRANSCRIPTION FACTOR DKSA-RELATED"/>
    <property type="match status" value="1"/>
</dbReference>
<protein>
    <recommendedName>
        <fullName evidence="5">Zinc finger DksA/TraR C4-type domain-containing protein</fullName>
    </recommendedName>
</protein>
<evidence type="ECO:0000256" key="4">
    <source>
        <dbReference type="SAM" id="MobiDB-lite"/>
    </source>
</evidence>
<dbReference type="GO" id="GO:0008270">
    <property type="term" value="F:zinc ion binding"/>
    <property type="evidence" value="ECO:0007669"/>
    <property type="project" value="UniProtKB-KW"/>
</dbReference>
<accession>X1Q627</accession>
<dbReference type="PROSITE" id="PS51128">
    <property type="entry name" value="ZF_DKSA_2"/>
    <property type="match status" value="1"/>
</dbReference>
<gene>
    <name evidence="6" type="ORF">S06H3_40589</name>
</gene>
<feature type="compositionally biased region" description="Acidic residues" evidence="4">
    <location>
        <begin position="1"/>
        <end position="10"/>
    </location>
</feature>
<proteinExistence type="predicted"/>
<sequence>MTGEREEEEMTTNFNLLRSRLESEQKRLTEQSDQLEASARSTEDRREGSPFGKREEEAAETLELENRLALEKRIKEQLAAVEHALHKFEEGTYGLCEGCGQPIDPDRLEALPQARRCMSCKTQQAKDAKGKISPG</sequence>
<evidence type="ECO:0000256" key="1">
    <source>
        <dbReference type="ARBA" id="ARBA00022723"/>
    </source>
</evidence>
<dbReference type="Gene3D" id="1.20.120.910">
    <property type="entry name" value="DksA, coiled-coil domain"/>
    <property type="match status" value="1"/>
</dbReference>
<keyword evidence="3" id="KW-0862">Zinc</keyword>
<dbReference type="Pfam" id="PF01258">
    <property type="entry name" value="zf-dskA_traR"/>
    <property type="match status" value="1"/>
</dbReference>
<dbReference type="EMBL" id="BARV01024928">
    <property type="protein sequence ID" value="GAI38719.1"/>
    <property type="molecule type" value="Genomic_DNA"/>
</dbReference>
<name>X1Q627_9ZZZZ</name>
<keyword evidence="2" id="KW-0863">Zinc-finger</keyword>
<organism evidence="6">
    <name type="scientific">marine sediment metagenome</name>
    <dbReference type="NCBI Taxonomy" id="412755"/>
    <lineage>
        <taxon>unclassified sequences</taxon>
        <taxon>metagenomes</taxon>
        <taxon>ecological metagenomes</taxon>
    </lineage>
</organism>
<feature type="compositionally biased region" description="Basic and acidic residues" evidence="4">
    <location>
        <begin position="41"/>
        <end position="56"/>
    </location>
</feature>
<feature type="domain" description="Zinc finger DksA/TraR C4-type" evidence="5">
    <location>
        <begin position="91"/>
        <end position="122"/>
    </location>
</feature>
<dbReference type="PROSITE" id="PS01102">
    <property type="entry name" value="ZF_DKSA_1"/>
    <property type="match status" value="1"/>
</dbReference>
<feature type="compositionally biased region" description="Basic and acidic residues" evidence="4">
    <location>
        <begin position="19"/>
        <end position="30"/>
    </location>
</feature>
<feature type="region of interest" description="Disordered" evidence="4">
    <location>
        <begin position="1"/>
        <end position="59"/>
    </location>
</feature>
<evidence type="ECO:0000256" key="3">
    <source>
        <dbReference type="ARBA" id="ARBA00022833"/>
    </source>
</evidence>
<keyword evidence="1" id="KW-0479">Metal-binding</keyword>
<evidence type="ECO:0000313" key="6">
    <source>
        <dbReference type="EMBL" id="GAI38719.1"/>
    </source>
</evidence>
<comment type="caution">
    <text evidence="6">The sequence shown here is derived from an EMBL/GenBank/DDBJ whole genome shotgun (WGS) entry which is preliminary data.</text>
</comment>
<evidence type="ECO:0000256" key="2">
    <source>
        <dbReference type="ARBA" id="ARBA00022771"/>
    </source>
</evidence>